<evidence type="ECO:0000313" key="1">
    <source>
        <dbReference type="EMBL" id="EZA50027.1"/>
    </source>
</evidence>
<organism evidence="1 2">
    <name type="scientific">Ooceraea biroi</name>
    <name type="common">Clonal raider ant</name>
    <name type="synonym">Cerapachys biroi</name>
    <dbReference type="NCBI Taxonomy" id="2015173"/>
    <lineage>
        <taxon>Eukaryota</taxon>
        <taxon>Metazoa</taxon>
        <taxon>Ecdysozoa</taxon>
        <taxon>Arthropoda</taxon>
        <taxon>Hexapoda</taxon>
        <taxon>Insecta</taxon>
        <taxon>Pterygota</taxon>
        <taxon>Neoptera</taxon>
        <taxon>Endopterygota</taxon>
        <taxon>Hymenoptera</taxon>
        <taxon>Apocrita</taxon>
        <taxon>Aculeata</taxon>
        <taxon>Formicoidea</taxon>
        <taxon>Formicidae</taxon>
        <taxon>Dorylinae</taxon>
        <taxon>Ooceraea</taxon>
    </lineage>
</organism>
<accession>A0A026W1T6</accession>
<evidence type="ECO:0000313" key="2">
    <source>
        <dbReference type="Proteomes" id="UP000053097"/>
    </source>
</evidence>
<sequence>MHRDGFICGNRSPRLWLTVFTEVVGDEEKKKVDWHAEMSAAGKREPIDCWMQSSERNKNSLDAIDAARLQSNSQVKSSLPPFLHYRASAKRADADAKRRNGRYLVADVHVKGSNDTVDKKERR</sequence>
<reference evidence="1 2" key="1">
    <citation type="journal article" date="2014" name="Curr. Biol.">
        <title>The genome of the clonal raider ant Cerapachys biroi.</title>
        <authorList>
            <person name="Oxley P.R."/>
            <person name="Ji L."/>
            <person name="Fetter-Pruneda I."/>
            <person name="McKenzie S.K."/>
            <person name="Li C."/>
            <person name="Hu H."/>
            <person name="Zhang G."/>
            <person name="Kronauer D.J."/>
        </authorList>
    </citation>
    <scope>NUCLEOTIDE SEQUENCE [LARGE SCALE GENOMIC DNA]</scope>
</reference>
<proteinExistence type="predicted"/>
<dbReference type="Proteomes" id="UP000053097">
    <property type="component" value="Unassembled WGS sequence"/>
</dbReference>
<gene>
    <name evidence="1" type="ORF">X777_11691</name>
</gene>
<name>A0A026W1T6_OOCBI</name>
<keyword evidence="2" id="KW-1185">Reference proteome</keyword>
<dbReference type="AlphaFoldDB" id="A0A026W1T6"/>
<dbReference type="EMBL" id="KK107487">
    <property type="protein sequence ID" value="EZA50027.1"/>
    <property type="molecule type" value="Genomic_DNA"/>
</dbReference>
<protein>
    <submittedName>
        <fullName evidence="1">Uncharacterized protein</fullName>
    </submittedName>
</protein>